<feature type="compositionally biased region" description="Basic and acidic residues" evidence="1">
    <location>
        <begin position="9"/>
        <end position="18"/>
    </location>
</feature>
<name>A0AA88KCR7_NAELO</name>
<gene>
    <name evidence="2" type="ORF">C9374_011184</name>
</gene>
<evidence type="ECO:0000313" key="3">
    <source>
        <dbReference type="Proteomes" id="UP000816034"/>
    </source>
</evidence>
<comment type="caution">
    <text evidence="2">The sequence shown here is derived from an EMBL/GenBank/DDBJ whole genome shotgun (WGS) entry which is preliminary data.</text>
</comment>
<feature type="region of interest" description="Disordered" evidence="1">
    <location>
        <begin position="1"/>
        <end position="33"/>
    </location>
</feature>
<evidence type="ECO:0000313" key="2">
    <source>
        <dbReference type="EMBL" id="KAG2374105.1"/>
    </source>
</evidence>
<protein>
    <submittedName>
        <fullName evidence="2">Uncharacterized protein</fullName>
    </submittedName>
</protein>
<reference evidence="2 3" key="1">
    <citation type="journal article" date="2018" name="BMC Genomics">
        <title>The genome of Naegleria lovaniensis, the basis for a comparative approach to unravel pathogenicity factors of the human pathogenic amoeba N. fowleri.</title>
        <authorList>
            <person name="Liechti N."/>
            <person name="Schurch N."/>
            <person name="Bruggmann R."/>
            <person name="Wittwer M."/>
        </authorList>
    </citation>
    <scope>NUCLEOTIDE SEQUENCE [LARGE SCALE GENOMIC DNA]</scope>
    <source>
        <strain evidence="2 3">ATCC 30569</strain>
    </source>
</reference>
<dbReference type="GeneID" id="68103638"/>
<sequence>MSKPSGVRQQERRDHDMENFGDEQVQPSSPLMEHQTKKLKNLDSMESTDFMMLQEKISQHNEGNGFVFETEEQKTIFEKLITVESDPFIITNAPLYEKITTGLREQYKMMQHEDGGCSWWSLQSAVTEINEMLSQGEKDADAILSALKGLKPARIPTPYDLFLQSQKSLPPNASVFTTMRMVNHLLTYQFRFKKNVRFGIQLVERSQVLFPDAFAQLDNAIGDSTLVFFKCEGLKAETLKHKDNFRMYVEMKGMLREWMDALVIHEKHTIENAQMIKVYGLLVSKFQCKFLEGSIKIHDDHNISGEKPFRYAIKESNYIDLETIDGVAEFTTFIEIICEHVFKCKLQIANDIHGEKGILSSKPIL</sequence>
<dbReference type="AlphaFoldDB" id="A0AA88KCR7"/>
<organism evidence="2 3">
    <name type="scientific">Naegleria lovaniensis</name>
    <name type="common">Amoeba</name>
    <dbReference type="NCBI Taxonomy" id="51637"/>
    <lineage>
        <taxon>Eukaryota</taxon>
        <taxon>Discoba</taxon>
        <taxon>Heterolobosea</taxon>
        <taxon>Tetramitia</taxon>
        <taxon>Eutetramitia</taxon>
        <taxon>Vahlkampfiidae</taxon>
        <taxon>Naegleria</taxon>
    </lineage>
</organism>
<proteinExistence type="predicted"/>
<dbReference type="EMBL" id="PYSW02000048">
    <property type="protein sequence ID" value="KAG2374105.1"/>
    <property type="molecule type" value="Genomic_DNA"/>
</dbReference>
<evidence type="ECO:0000256" key="1">
    <source>
        <dbReference type="SAM" id="MobiDB-lite"/>
    </source>
</evidence>
<accession>A0AA88KCR7</accession>
<dbReference type="RefSeq" id="XP_044543279.1">
    <property type="nucleotide sequence ID" value="XM_044686811.1"/>
</dbReference>
<keyword evidence="3" id="KW-1185">Reference proteome</keyword>
<dbReference type="Proteomes" id="UP000816034">
    <property type="component" value="Unassembled WGS sequence"/>
</dbReference>